<comment type="caution">
    <text evidence="1">The sequence shown here is derived from an EMBL/GenBank/DDBJ whole genome shotgun (WGS) entry which is preliminary data.</text>
</comment>
<evidence type="ECO:0000313" key="1">
    <source>
        <dbReference type="EMBL" id="OEF99202.1"/>
    </source>
</evidence>
<gene>
    <name evidence="1" type="ORF">BHF71_09645</name>
</gene>
<reference evidence="1 2" key="1">
    <citation type="submission" date="2016-09" db="EMBL/GenBank/DDBJ databases">
        <title>Draft genome sequence for the type strain of Vulcanibacillus modesticaldus BR, a strictly anaerobic, moderately thermophilic, and nitrate-reducing bacterium from deep sea-hydrothermal vents of the Mid-Atlantic Ridge.</title>
        <authorList>
            <person name="Abin C.A."/>
            <person name="Hollibaugh J.T."/>
        </authorList>
    </citation>
    <scope>NUCLEOTIDE SEQUENCE [LARGE SCALE GENOMIC DNA]</scope>
    <source>
        <strain evidence="1 2">BR</strain>
    </source>
</reference>
<dbReference type="Proteomes" id="UP000243739">
    <property type="component" value="Unassembled WGS sequence"/>
</dbReference>
<sequence length="210" mass="25022">MNLKEHIQTINAVSDLTPSEIKDFWQKSLSGNPYSFNQLKYYYMKLLLRIKPLYTHLDEEIFYSILEQSVQKALERGLKFQVDDYDSYMTISSQIYFKYNLLPKTDSIHIPAQLLRAFLKLEELYQQLPSLQQKDEQTQIKLISIGFEYPMFSTRLLFYSYKKWKNKTLRQIDIDLSTALLPAPQRIEWEIFYEKSLSDIKEAILQTMVS</sequence>
<evidence type="ECO:0000313" key="2">
    <source>
        <dbReference type="Proteomes" id="UP000243739"/>
    </source>
</evidence>
<keyword evidence="2" id="KW-1185">Reference proteome</keyword>
<dbReference type="AlphaFoldDB" id="A0A1D2YU17"/>
<name>A0A1D2YU17_9BACI</name>
<dbReference type="RefSeq" id="WP_069656926.1">
    <property type="nucleotide sequence ID" value="NZ_MIJF01000029.1"/>
</dbReference>
<proteinExistence type="predicted"/>
<accession>A0A1D2YU17</accession>
<dbReference type="OrthoDB" id="2965953at2"/>
<organism evidence="1 2">
    <name type="scientific">Vulcanibacillus modesticaldus</name>
    <dbReference type="NCBI Taxonomy" id="337097"/>
    <lineage>
        <taxon>Bacteria</taxon>
        <taxon>Bacillati</taxon>
        <taxon>Bacillota</taxon>
        <taxon>Bacilli</taxon>
        <taxon>Bacillales</taxon>
        <taxon>Bacillaceae</taxon>
        <taxon>Vulcanibacillus</taxon>
    </lineage>
</organism>
<protein>
    <submittedName>
        <fullName evidence="1">Uncharacterized protein</fullName>
    </submittedName>
</protein>
<dbReference type="EMBL" id="MIJF01000029">
    <property type="protein sequence ID" value="OEF99202.1"/>
    <property type="molecule type" value="Genomic_DNA"/>
</dbReference>